<evidence type="ECO:0000313" key="5">
    <source>
        <dbReference type="Proteomes" id="UP000254649"/>
    </source>
</evidence>
<feature type="signal peptide" evidence="2">
    <location>
        <begin position="1"/>
        <end position="23"/>
    </location>
</feature>
<dbReference type="PANTHER" id="PTHR34606">
    <property type="entry name" value="BON DOMAIN-CONTAINING PROTEIN"/>
    <property type="match status" value="1"/>
</dbReference>
<name>A0A380TUP1_9PAST</name>
<dbReference type="OrthoDB" id="9783990at2"/>
<proteinExistence type="predicted"/>
<dbReference type="EMBL" id="UFRQ01000003">
    <property type="protein sequence ID" value="SUT92284.1"/>
    <property type="molecule type" value="Genomic_DNA"/>
</dbReference>
<protein>
    <submittedName>
        <fullName evidence="4">Outer membrane lipoprotein</fullName>
    </submittedName>
</protein>
<dbReference type="InterPro" id="IPR007055">
    <property type="entry name" value="BON_dom"/>
</dbReference>
<feature type="domain" description="BON" evidence="3">
    <location>
        <begin position="48"/>
        <end position="119"/>
    </location>
</feature>
<keyword evidence="1 2" id="KW-0732">Signal</keyword>
<dbReference type="InterPro" id="IPR014004">
    <property type="entry name" value="Transpt-assoc_nodulatn_dom_bac"/>
</dbReference>
<dbReference type="AlphaFoldDB" id="A0A380TUP1"/>
<sequence>MTIKHIKKLAFVLSSAILLQGCAAALLGGAAVGGKVATDPRSAGTQLDDETLEFKVYDAVTKDEQIKAEGRVVAVAYSGRVLLLGQVPNEVSKETATSLAKGVEGIAENSIYNEMTIGSPISLAQRTQDSWITTKVKSNMLVDSTVKTTDVKAITENATVFLMGNVTQTQAAAAAKVASEVTGVQRVMKVFKYLD</sequence>
<dbReference type="PROSITE" id="PS51257">
    <property type="entry name" value="PROKAR_LIPOPROTEIN"/>
    <property type="match status" value="1"/>
</dbReference>
<evidence type="ECO:0000256" key="2">
    <source>
        <dbReference type="SAM" id="SignalP"/>
    </source>
</evidence>
<keyword evidence="4" id="KW-0449">Lipoprotein</keyword>
<dbReference type="Pfam" id="PF04972">
    <property type="entry name" value="BON"/>
    <property type="match status" value="2"/>
</dbReference>
<gene>
    <name evidence="4" type="primary">osmY</name>
    <name evidence="4" type="ORF">NCTC10801_01650</name>
</gene>
<feature type="chain" id="PRO_5016723897" evidence="2">
    <location>
        <begin position="24"/>
        <end position="195"/>
    </location>
</feature>
<dbReference type="Proteomes" id="UP000254649">
    <property type="component" value="Unassembled WGS sequence"/>
</dbReference>
<dbReference type="SMART" id="SM00749">
    <property type="entry name" value="BON"/>
    <property type="match status" value="2"/>
</dbReference>
<evidence type="ECO:0000313" key="4">
    <source>
        <dbReference type="EMBL" id="SUT92284.1"/>
    </source>
</evidence>
<dbReference type="NCBIfam" id="NF008247">
    <property type="entry name" value="PRK11023.1"/>
    <property type="match status" value="1"/>
</dbReference>
<keyword evidence="5" id="KW-1185">Reference proteome</keyword>
<dbReference type="PROSITE" id="PS50914">
    <property type="entry name" value="BON"/>
    <property type="match status" value="2"/>
</dbReference>
<dbReference type="PANTHER" id="PTHR34606:SF4">
    <property type="entry name" value="OUTER MEMBRANE LIPOPROTEIN DOLP"/>
    <property type="match status" value="1"/>
</dbReference>
<dbReference type="InterPro" id="IPR051686">
    <property type="entry name" value="Lipoprotein_DolP"/>
</dbReference>
<reference evidence="4 5" key="1">
    <citation type="submission" date="2018-06" db="EMBL/GenBank/DDBJ databases">
        <authorList>
            <consortium name="Pathogen Informatics"/>
            <person name="Doyle S."/>
        </authorList>
    </citation>
    <scope>NUCLEOTIDE SEQUENCE [LARGE SCALE GENOMIC DNA]</scope>
    <source>
        <strain evidence="4 5">NCTC10801</strain>
    </source>
</reference>
<organism evidence="4 5">
    <name type="scientific">[Actinobacillus] rossii</name>
    <dbReference type="NCBI Taxonomy" id="123820"/>
    <lineage>
        <taxon>Bacteria</taxon>
        <taxon>Pseudomonadati</taxon>
        <taxon>Pseudomonadota</taxon>
        <taxon>Gammaproteobacteria</taxon>
        <taxon>Pasteurellales</taxon>
        <taxon>Pasteurellaceae</taxon>
    </lineage>
</organism>
<accession>A0A380TUP1</accession>
<evidence type="ECO:0000256" key="1">
    <source>
        <dbReference type="ARBA" id="ARBA00022729"/>
    </source>
</evidence>
<feature type="domain" description="BON" evidence="3">
    <location>
        <begin position="128"/>
        <end position="195"/>
    </location>
</feature>
<evidence type="ECO:0000259" key="3">
    <source>
        <dbReference type="PROSITE" id="PS50914"/>
    </source>
</evidence>